<dbReference type="InterPro" id="IPR015712">
    <property type="entry name" value="DNA-dir_RNA_pol_su2"/>
</dbReference>
<evidence type="ECO:0000259" key="7">
    <source>
        <dbReference type="Pfam" id="PF04563"/>
    </source>
</evidence>
<comment type="caution">
    <text evidence="8">The sequence shown here is derived from an EMBL/GenBank/DDBJ whole genome shotgun (WGS) entry which is preliminary data.</text>
</comment>
<dbReference type="InterPro" id="IPR037034">
    <property type="entry name" value="RNA_pol_Rpb2_2_sf"/>
</dbReference>
<evidence type="ECO:0000259" key="6">
    <source>
        <dbReference type="Pfam" id="PF04561"/>
    </source>
</evidence>
<dbReference type="GO" id="GO:0000428">
    <property type="term" value="C:DNA-directed RNA polymerase complex"/>
    <property type="evidence" value="ECO:0007669"/>
    <property type="project" value="UniProtKB-KW"/>
</dbReference>
<dbReference type="GO" id="GO:0003677">
    <property type="term" value="F:DNA binding"/>
    <property type="evidence" value="ECO:0007669"/>
    <property type="project" value="InterPro"/>
</dbReference>
<keyword evidence="2 8" id="KW-0240">DNA-directed RNA polymerase</keyword>
<dbReference type="AlphaFoldDB" id="A0A0G0SWC0"/>
<dbReference type="Pfam" id="PF04561">
    <property type="entry name" value="RNA_pol_Rpb2_2"/>
    <property type="match status" value="2"/>
</dbReference>
<dbReference type="Proteomes" id="UP000034539">
    <property type="component" value="Unassembled WGS sequence"/>
</dbReference>
<dbReference type="InterPro" id="IPR007642">
    <property type="entry name" value="RNA_pol_Rpb2_2"/>
</dbReference>
<evidence type="ECO:0000256" key="5">
    <source>
        <dbReference type="ARBA" id="ARBA00023163"/>
    </source>
</evidence>
<dbReference type="Gene3D" id="3.90.1110.10">
    <property type="entry name" value="RNA polymerase Rpb2, domain 2"/>
    <property type="match status" value="2"/>
</dbReference>
<dbReference type="Gene3D" id="2.20.28.10">
    <property type="match status" value="1"/>
</dbReference>
<keyword evidence="3" id="KW-0808">Transferase</keyword>
<dbReference type="SUPFAM" id="SSF64484">
    <property type="entry name" value="beta and beta-prime subunits of DNA dependent RNA-polymerase"/>
    <property type="match status" value="1"/>
</dbReference>
<feature type="domain" description="RNA polymerase beta subunit protrusion" evidence="7">
    <location>
        <begin position="144"/>
        <end position="355"/>
    </location>
</feature>
<evidence type="ECO:0000256" key="3">
    <source>
        <dbReference type="ARBA" id="ARBA00022679"/>
    </source>
</evidence>
<dbReference type="GO" id="GO:0006351">
    <property type="term" value="P:DNA-templated transcription"/>
    <property type="evidence" value="ECO:0007669"/>
    <property type="project" value="InterPro"/>
</dbReference>
<dbReference type="EMBL" id="LBXN01000112">
    <property type="protein sequence ID" value="KKR29927.1"/>
    <property type="molecule type" value="Genomic_DNA"/>
</dbReference>
<dbReference type="PANTHER" id="PTHR20856">
    <property type="entry name" value="DNA-DIRECTED RNA POLYMERASE I SUBUNIT 2"/>
    <property type="match status" value="1"/>
</dbReference>
<proteinExistence type="predicted"/>
<dbReference type="Gene3D" id="3.90.1100.10">
    <property type="match status" value="2"/>
</dbReference>
<feature type="domain" description="RNA polymerase Rpb2" evidence="6">
    <location>
        <begin position="426"/>
        <end position="487"/>
    </location>
</feature>
<reference evidence="8 9" key="1">
    <citation type="journal article" date="2015" name="Nature">
        <title>rRNA introns, odd ribosomes, and small enigmatic genomes across a large radiation of phyla.</title>
        <authorList>
            <person name="Brown C.T."/>
            <person name="Hug L.A."/>
            <person name="Thomas B.C."/>
            <person name="Sharon I."/>
            <person name="Castelle C.J."/>
            <person name="Singh A."/>
            <person name="Wilkins M.J."/>
            <person name="Williams K.H."/>
            <person name="Banfield J.F."/>
        </authorList>
    </citation>
    <scope>NUCLEOTIDE SEQUENCE [LARGE SCALE GENOMIC DNA]</scope>
</reference>
<dbReference type="GO" id="GO:0032549">
    <property type="term" value="F:ribonucleoside binding"/>
    <property type="evidence" value="ECO:0007669"/>
    <property type="project" value="InterPro"/>
</dbReference>
<dbReference type="Pfam" id="PF04563">
    <property type="entry name" value="RNA_pol_Rpb2_1"/>
    <property type="match status" value="1"/>
</dbReference>
<evidence type="ECO:0000256" key="2">
    <source>
        <dbReference type="ARBA" id="ARBA00022478"/>
    </source>
</evidence>
<feature type="non-terminal residue" evidence="8">
    <location>
        <position position="487"/>
    </location>
</feature>
<dbReference type="GO" id="GO:0003899">
    <property type="term" value="F:DNA-directed RNA polymerase activity"/>
    <property type="evidence" value="ECO:0007669"/>
    <property type="project" value="UniProtKB-EC"/>
</dbReference>
<evidence type="ECO:0000256" key="1">
    <source>
        <dbReference type="ARBA" id="ARBA00012418"/>
    </source>
</evidence>
<feature type="domain" description="RNA polymerase Rpb2" evidence="6">
    <location>
        <begin position="227"/>
        <end position="301"/>
    </location>
</feature>
<evidence type="ECO:0000256" key="4">
    <source>
        <dbReference type="ARBA" id="ARBA00022695"/>
    </source>
</evidence>
<accession>A0A0G0SWC0</accession>
<protein>
    <recommendedName>
        <fullName evidence="1">DNA-directed RNA polymerase</fullName>
        <ecNumber evidence="1">2.7.7.6</ecNumber>
    </recommendedName>
</protein>
<sequence>MEKFEINDLILRKDFGKIPCIMQIPSLIEVQQKSFEDFLQMDMLPEERNEIGLQAVFKEIFPIKDYTERISLEFISYELGQWECKCGKLKGMQERYTWACTKCGHTEISELPEPKCPKCSARALYKRCEDCNSRVSLKLKYSVTECQERGKTFAVPLKVKVQLIMWEDTEGEKKNIREIKEQEVYLGEFPLMTDVMESVGGRIVVGNNGTFIINGTERVIVSQLHRSPGVFFAHDHGKTHSSGKLIYSCRIIPYRGSWLDLEFDYKDILYIKIDKRRKIPSTVFLKALGLGTEEILREFYRTDRVKLNHEDKTLSRVLQKSIIGQKAPMDLKDPKRGELIVKENRRITQKVFQSLRDSGLEEIPISPDELSEMILVSDVADPKTGEVLGECGERVTQNFIEKVFQTNLAKFDILAAEEEYFDLCMCKTLEIDKCDSRQKALEEIYRRIRPGDPPTKETAANLFNALFFDPKRYDLSRVGRMKLNEKL</sequence>
<keyword evidence="5" id="KW-0804">Transcription</keyword>
<organism evidence="8 9">
    <name type="scientific">Candidatus Gottesmanbacteria bacterium GW2011_GWC2_39_8</name>
    <dbReference type="NCBI Taxonomy" id="1618450"/>
    <lineage>
        <taxon>Bacteria</taxon>
        <taxon>Candidatus Gottesmaniibacteriota</taxon>
    </lineage>
</organism>
<evidence type="ECO:0000313" key="9">
    <source>
        <dbReference type="Proteomes" id="UP000034539"/>
    </source>
</evidence>
<evidence type="ECO:0000313" key="8">
    <source>
        <dbReference type="EMBL" id="KKR29927.1"/>
    </source>
</evidence>
<dbReference type="InterPro" id="IPR007644">
    <property type="entry name" value="RNA_pol_bsu_protrusion"/>
</dbReference>
<gene>
    <name evidence="8" type="ORF">UT63_C0112G0007</name>
</gene>
<name>A0A0G0SWC0_9BACT</name>
<dbReference type="EC" id="2.7.7.6" evidence="1"/>
<keyword evidence="4" id="KW-0548">Nucleotidyltransferase</keyword>